<keyword evidence="1" id="KW-0472">Membrane</keyword>
<dbReference type="HOGENOM" id="CLU_186039_0_0_6"/>
<dbReference type="STRING" id="1129794.C427_3977"/>
<evidence type="ECO:0008006" key="4">
    <source>
        <dbReference type="Google" id="ProtNLM"/>
    </source>
</evidence>
<evidence type="ECO:0000256" key="1">
    <source>
        <dbReference type="SAM" id="Phobius"/>
    </source>
</evidence>
<evidence type="ECO:0000313" key="3">
    <source>
        <dbReference type="Proteomes" id="UP000011864"/>
    </source>
</evidence>
<keyword evidence="1" id="KW-1133">Transmembrane helix</keyword>
<dbReference type="AlphaFoldDB" id="K7AJY7"/>
<dbReference type="Proteomes" id="UP000011864">
    <property type="component" value="Chromosome"/>
</dbReference>
<accession>K7AJY7</accession>
<dbReference type="EMBL" id="CP003837">
    <property type="protein sequence ID" value="AGH46082.1"/>
    <property type="molecule type" value="Genomic_DNA"/>
</dbReference>
<reference evidence="2 3" key="1">
    <citation type="journal article" date="2013" name="Genome Announc.">
        <title>Complete Genome Sequence of Glaciecola psychrophila Strain 170T.</title>
        <authorList>
            <person name="Yin J."/>
            <person name="Chen J."/>
            <person name="Liu G."/>
            <person name="Yu Y."/>
            <person name="Song L."/>
            <person name="Wang X."/>
            <person name="Qu X."/>
        </authorList>
    </citation>
    <scope>NUCLEOTIDE SEQUENCE [LARGE SCALE GENOMIC DNA]</scope>
    <source>
        <strain evidence="2 3">170</strain>
    </source>
</reference>
<keyword evidence="1" id="KW-0812">Transmembrane</keyword>
<dbReference type="PANTHER" id="PTHR34322">
    <property type="entry name" value="TRANSPOSASE, Y1_TNP DOMAIN-CONTAINING"/>
    <property type="match status" value="1"/>
</dbReference>
<evidence type="ECO:0000313" key="2">
    <source>
        <dbReference type="EMBL" id="AGH46082.1"/>
    </source>
</evidence>
<dbReference type="KEGG" id="gps:C427_3977"/>
<dbReference type="PATRIC" id="fig|1129794.4.peg.3961"/>
<sequence length="87" mass="9710">MPQSRKTHVSLIDTPCYHCVSRSVCRSFLCGKDKFTGQSYEHRCGWVEERLLFLLSVFSIGSAAAAFVLMSNHTHVVVCVDNDMAGQ</sequence>
<feature type="transmembrane region" description="Helical" evidence="1">
    <location>
        <begin position="51"/>
        <end position="70"/>
    </location>
</feature>
<dbReference type="OrthoDB" id="9814067at2"/>
<gene>
    <name evidence="2" type="ORF">C427_3977</name>
</gene>
<dbReference type="eggNOG" id="COG1943">
    <property type="taxonomic scope" value="Bacteria"/>
</dbReference>
<protein>
    <recommendedName>
        <fullName evidence="4">Transposase</fullName>
    </recommendedName>
</protein>
<organism evidence="2 3">
    <name type="scientific">Paraglaciecola psychrophila 170</name>
    <dbReference type="NCBI Taxonomy" id="1129794"/>
    <lineage>
        <taxon>Bacteria</taxon>
        <taxon>Pseudomonadati</taxon>
        <taxon>Pseudomonadota</taxon>
        <taxon>Gammaproteobacteria</taxon>
        <taxon>Alteromonadales</taxon>
        <taxon>Alteromonadaceae</taxon>
        <taxon>Paraglaciecola</taxon>
    </lineage>
</organism>
<name>K7AJY7_9ALTE</name>
<proteinExistence type="predicted"/>
<keyword evidence="3" id="KW-1185">Reference proteome</keyword>
<dbReference type="PANTHER" id="PTHR34322:SF2">
    <property type="entry name" value="TRANSPOSASE IS200-LIKE DOMAIN-CONTAINING PROTEIN"/>
    <property type="match status" value="1"/>
</dbReference>